<evidence type="ECO:0000313" key="2">
    <source>
        <dbReference type="EMBL" id="MBA9075101.1"/>
    </source>
</evidence>
<dbReference type="RefSeq" id="WP_182494477.1">
    <property type="nucleotide sequence ID" value="NZ_JACJIS010000004.1"/>
</dbReference>
<organism evidence="2 3">
    <name type="scientific">Flavobacterium gossypii</name>
    <dbReference type="NCBI Taxonomy" id="1646119"/>
    <lineage>
        <taxon>Bacteria</taxon>
        <taxon>Pseudomonadati</taxon>
        <taxon>Bacteroidota</taxon>
        <taxon>Flavobacteriia</taxon>
        <taxon>Flavobacteriales</taxon>
        <taxon>Flavobacteriaceae</taxon>
        <taxon>Flavobacterium</taxon>
    </lineage>
</organism>
<reference evidence="2 3" key="1">
    <citation type="submission" date="2020-08" db="EMBL/GenBank/DDBJ databases">
        <title>Genomic Encyclopedia of Type Strains, Phase IV (KMG-IV): sequencing the most valuable type-strain genomes for metagenomic binning, comparative biology and taxonomic classification.</title>
        <authorList>
            <person name="Goeker M."/>
        </authorList>
    </citation>
    <scope>NUCLEOTIDE SEQUENCE [LARGE SCALE GENOMIC DNA]</scope>
    <source>
        <strain evidence="2 3">DSM 100397</strain>
    </source>
</reference>
<evidence type="ECO:0000256" key="1">
    <source>
        <dbReference type="SAM" id="Coils"/>
    </source>
</evidence>
<dbReference type="Proteomes" id="UP000555003">
    <property type="component" value="Unassembled WGS sequence"/>
</dbReference>
<keyword evidence="3" id="KW-1185">Reference proteome</keyword>
<sequence length="325" mass="38149">MHQEDDETFIQIINESKKKLQTLKILSNFFNNPVLIAVLIRTKVIHNLFENNKNLDIHKLDLFHIQYTKSLIDLFQKLKKSKEQSYLLLSDEIYINDDFISKLKSEIEAGFFSDVAFSHAKNLSLKIEQLYKIFAFDDSINFRWNEINEFSSRRASEFYREIGKEKFEQISSHESDPIYENSLVKIEKKLLGKLNIHKFRIKFACGIKHENEIAEVYEFIDSNDKFIFNVNEKSFYFLNDANTKGIDLSKNKSVKAQIIEDLQAKNNKLKEQQVNLKTQLPKDVEQVLESYAVKISDVEFLNDLQNVDEQTNILKAMLNININSK</sequence>
<name>A0ABR6DTS8_9FLAO</name>
<evidence type="ECO:0000313" key="3">
    <source>
        <dbReference type="Proteomes" id="UP000555003"/>
    </source>
</evidence>
<protein>
    <submittedName>
        <fullName evidence="2">Uncharacterized protein</fullName>
    </submittedName>
</protein>
<dbReference type="EMBL" id="JACJIS010000004">
    <property type="protein sequence ID" value="MBA9075101.1"/>
    <property type="molecule type" value="Genomic_DNA"/>
</dbReference>
<comment type="caution">
    <text evidence="2">The sequence shown here is derived from an EMBL/GenBank/DDBJ whole genome shotgun (WGS) entry which is preliminary data.</text>
</comment>
<proteinExistence type="predicted"/>
<accession>A0ABR6DTS8</accession>
<feature type="coiled-coil region" evidence="1">
    <location>
        <begin position="252"/>
        <end position="279"/>
    </location>
</feature>
<gene>
    <name evidence="2" type="ORF">GGR22_003278</name>
</gene>
<keyword evidence="1" id="KW-0175">Coiled coil</keyword>